<sequence length="258" mass="30372">MFERSLDILKAFVSIFKLSSDSQTLKFPLLNSLLNKTKMIEDEYVSQLAERIRRQRIASSSKPVLPLLLHSSSSSSSSSLNNQNQNRKLDVLKWRREKELNSKRNEELRMKREQEQTKAAKEKERKDRKARKARISEREEERKRRNSERERNSSLEAMKSKSSHKICSPLEALARRRRDMDFARHRYEMKTKEAKEKEEREARIARAAEKFRPKVFGSSVLRAETICSRERMKARADANEAARAKAESWFLPMNSVIK</sequence>
<feature type="compositionally biased region" description="Low complexity" evidence="1">
    <location>
        <begin position="70"/>
        <end position="80"/>
    </location>
</feature>
<evidence type="ECO:0000256" key="1">
    <source>
        <dbReference type="SAM" id="MobiDB-lite"/>
    </source>
</evidence>
<dbReference type="Proteomes" id="UP000198341">
    <property type="component" value="Chromosome 10"/>
</dbReference>
<dbReference type="RefSeq" id="XP_007510603.1">
    <property type="nucleotide sequence ID" value="XM_007510541.1"/>
</dbReference>
<dbReference type="AlphaFoldDB" id="K8EJC9"/>
<dbReference type="EMBL" id="FO082269">
    <property type="protein sequence ID" value="CCO18136.1"/>
    <property type="molecule type" value="Genomic_DNA"/>
</dbReference>
<dbReference type="KEGG" id="bpg:Bathy10g02590"/>
<evidence type="ECO:0000313" key="3">
    <source>
        <dbReference type="Proteomes" id="UP000198341"/>
    </source>
</evidence>
<feature type="compositionally biased region" description="Basic and acidic residues" evidence="1">
    <location>
        <begin position="134"/>
        <end position="153"/>
    </location>
</feature>
<dbReference type="GeneID" id="19013335"/>
<evidence type="ECO:0000313" key="2">
    <source>
        <dbReference type="EMBL" id="CCO18136.1"/>
    </source>
</evidence>
<feature type="compositionally biased region" description="Basic and acidic residues" evidence="1">
    <location>
        <begin position="87"/>
        <end position="127"/>
    </location>
</feature>
<gene>
    <name evidence="2" type="ordered locus">Bathy10g02590</name>
</gene>
<proteinExistence type="predicted"/>
<keyword evidence="3" id="KW-1185">Reference proteome</keyword>
<name>K8EJC9_9CHLO</name>
<reference evidence="2 3" key="1">
    <citation type="submission" date="2011-10" db="EMBL/GenBank/DDBJ databases">
        <authorList>
            <person name="Genoscope - CEA"/>
        </authorList>
    </citation>
    <scope>NUCLEOTIDE SEQUENCE [LARGE SCALE GENOMIC DNA]</scope>
    <source>
        <strain evidence="2 3">RCC 1105</strain>
    </source>
</reference>
<feature type="region of interest" description="Disordered" evidence="1">
    <location>
        <begin position="70"/>
        <end position="166"/>
    </location>
</feature>
<accession>K8EJC9</accession>
<protein>
    <submittedName>
        <fullName evidence="2">Uncharacterized protein</fullName>
    </submittedName>
</protein>
<organism evidence="2 3">
    <name type="scientific">Bathycoccus prasinos</name>
    <dbReference type="NCBI Taxonomy" id="41875"/>
    <lineage>
        <taxon>Eukaryota</taxon>
        <taxon>Viridiplantae</taxon>
        <taxon>Chlorophyta</taxon>
        <taxon>Mamiellophyceae</taxon>
        <taxon>Mamiellales</taxon>
        <taxon>Bathycoccaceae</taxon>
        <taxon>Bathycoccus</taxon>
    </lineage>
</organism>